<reference evidence="1 2" key="1">
    <citation type="journal article" date="2013" name="Nature">
        <title>Insights into bilaterian evolution from three spiralian genomes.</title>
        <authorList>
            <person name="Simakov O."/>
            <person name="Marletaz F."/>
            <person name="Cho S.J."/>
            <person name="Edsinger-Gonzales E."/>
            <person name="Havlak P."/>
            <person name="Hellsten U."/>
            <person name="Kuo D.H."/>
            <person name="Larsson T."/>
            <person name="Lv J."/>
            <person name="Arendt D."/>
            <person name="Savage R."/>
            <person name="Osoegawa K."/>
            <person name="de Jong P."/>
            <person name="Grimwood J."/>
            <person name="Chapman J.A."/>
            <person name="Shapiro H."/>
            <person name="Aerts A."/>
            <person name="Otillar R.P."/>
            <person name="Terry A.Y."/>
            <person name="Boore J.L."/>
            <person name="Grigoriev I.V."/>
            <person name="Lindberg D.R."/>
            <person name="Seaver E.C."/>
            <person name="Weisblat D.A."/>
            <person name="Putnam N.H."/>
            <person name="Rokhsar D.S."/>
        </authorList>
    </citation>
    <scope>NUCLEOTIDE SEQUENCE [LARGE SCALE GENOMIC DNA]</scope>
</reference>
<dbReference type="CTD" id="20253147"/>
<dbReference type="PANTHER" id="PTHR13338">
    <property type="entry name" value="UPF0240 PROTEIN"/>
    <property type="match status" value="1"/>
</dbReference>
<name>V3ZSE2_LOTGI</name>
<evidence type="ECO:0000313" key="1">
    <source>
        <dbReference type="EMBL" id="ESO87297.1"/>
    </source>
</evidence>
<dbReference type="InterPro" id="IPR009622">
    <property type="entry name" value="NDUFAF4"/>
</dbReference>
<dbReference type="GeneID" id="20253147"/>
<dbReference type="OMA" id="EWEISRM"/>
<accession>V3ZSE2</accession>
<dbReference type="AlphaFoldDB" id="V3ZSE2"/>
<gene>
    <name evidence="1" type="ORF">LOTGIDRAFT_97242</name>
</gene>
<organism evidence="1 2">
    <name type="scientific">Lottia gigantea</name>
    <name type="common">Giant owl limpet</name>
    <dbReference type="NCBI Taxonomy" id="225164"/>
    <lineage>
        <taxon>Eukaryota</taxon>
        <taxon>Metazoa</taxon>
        <taxon>Spiralia</taxon>
        <taxon>Lophotrochozoa</taxon>
        <taxon>Mollusca</taxon>
        <taxon>Gastropoda</taxon>
        <taxon>Patellogastropoda</taxon>
        <taxon>Lottioidea</taxon>
        <taxon>Lottiidae</taxon>
        <taxon>Lottia</taxon>
    </lineage>
</organism>
<dbReference type="STRING" id="225164.V3ZSE2"/>
<dbReference type="PANTHER" id="PTHR13338:SF4">
    <property type="entry name" value="NADH DEHYDROGENASE [UBIQUINONE] 1 ALPHA SUBCOMPLEX ASSEMBLY FACTOR 4"/>
    <property type="match status" value="1"/>
</dbReference>
<keyword evidence="2" id="KW-1185">Reference proteome</keyword>
<dbReference type="OrthoDB" id="2434756at2759"/>
<dbReference type="RefSeq" id="XP_009062240.1">
    <property type="nucleotide sequence ID" value="XM_009063992.1"/>
</dbReference>
<dbReference type="GO" id="GO:0005739">
    <property type="term" value="C:mitochondrion"/>
    <property type="evidence" value="ECO:0007669"/>
    <property type="project" value="TreeGrafter"/>
</dbReference>
<dbReference type="EMBL" id="KB202953">
    <property type="protein sequence ID" value="ESO87297.1"/>
    <property type="molecule type" value="Genomic_DNA"/>
</dbReference>
<dbReference type="Proteomes" id="UP000030746">
    <property type="component" value="Unassembled WGS sequence"/>
</dbReference>
<dbReference type="KEGG" id="lgi:LOTGIDRAFT_97242"/>
<dbReference type="HOGENOM" id="CLU_054693_1_0_1"/>
<proteinExistence type="predicted"/>
<feature type="non-terminal residue" evidence="1">
    <location>
        <position position="163"/>
    </location>
</feature>
<dbReference type="GO" id="GO:0032981">
    <property type="term" value="P:mitochondrial respiratory chain complex I assembly"/>
    <property type="evidence" value="ECO:0007669"/>
    <property type="project" value="InterPro"/>
</dbReference>
<sequence>MGILWSKTSKGLKNVNAYHRAHKVVNQEKPKIAPRHPRTKKLLEEFATENPQILNDQQVKNVGLLEKLKDVKVDSYGPPAEIKSARKLPETRSALKDYEYGIREPDKIPEGKVTLRLVHKMLIAYQVSPDEQTISKLSKEYKLDEKTLQQVLVHFKAMNLHIP</sequence>
<dbReference type="Pfam" id="PF06784">
    <property type="entry name" value="UPF0240"/>
    <property type="match status" value="1"/>
</dbReference>
<evidence type="ECO:0000313" key="2">
    <source>
        <dbReference type="Proteomes" id="UP000030746"/>
    </source>
</evidence>
<protein>
    <submittedName>
        <fullName evidence="1">Uncharacterized protein</fullName>
    </submittedName>
</protein>